<comment type="caution">
    <text evidence="1">The sequence shown here is derived from an EMBL/GenBank/DDBJ whole genome shotgun (WGS) entry which is preliminary data.</text>
</comment>
<dbReference type="InterPro" id="IPR005624">
    <property type="entry name" value="PduO/GlcC-like"/>
</dbReference>
<dbReference type="RefSeq" id="WP_397217472.1">
    <property type="nucleotide sequence ID" value="NZ_JBGFSN010000010.1"/>
</dbReference>
<dbReference type="SUPFAM" id="SSF143744">
    <property type="entry name" value="GlcG-like"/>
    <property type="match status" value="1"/>
</dbReference>
<accession>A0ABW7Q1D1</accession>
<dbReference type="EMBL" id="JBGFSN010000010">
    <property type="protein sequence ID" value="MFH8136059.1"/>
    <property type="molecule type" value="Genomic_DNA"/>
</dbReference>
<gene>
    <name evidence="1" type="ORF">ABU178_18070</name>
</gene>
<dbReference type="Pfam" id="PF03928">
    <property type="entry name" value="HbpS-like"/>
    <property type="match status" value="1"/>
</dbReference>
<dbReference type="InterPro" id="IPR010371">
    <property type="entry name" value="YBR137W-like"/>
</dbReference>
<dbReference type="Gene3D" id="3.30.450.150">
    <property type="entry name" value="Haem-degrading domain"/>
    <property type="match status" value="1"/>
</dbReference>
<dbReference type="PANTHER" id="PTHR28255:SF1">
    <property type="entry name" value="UPF0303 PROTEIN YBR137W"/>
    <property type="match status" value="1"/>
</dbReference>
<dbReference type="Proteomes" id="UP001611251">
    <property type="component" value="Unassembled WGS sequence"/>
</dbReference>
<dbReference type="PANTHER" id="PTHR28255">
    <property type="match status" value="1"/>
</dbReference>
<dbReference type="PIRSF" id="PIRSF008757">
    <property type="entry name" value="UCP008757"/>
    <property type="match status" value="1"/>
</dbReference>
<sequence>MPSPLSADLLLQQEADSRLAHFDFRQAWQLGLHMHTRAMALSAPVALEVYAFGQVLFIAALPGSSAENLEWIKRKRNSVLRCSHSSLYLEVINQQKGERMAAQPWINQAEYCDHGGAFPLLNESGCIIGAASVSGLPSSEDHALALWAIQQLQSAAS</sequence>
<keyword evidence="2" id="KW-1185">Reference proteome</keyword>
<organism evidence="1 2">
    <name type="scientific">Pantoea osteomyelitidis</name>
    <dbReference type="NCBI Taxonomy" id="3230026"/>
    <lineage>
        <taxon>Bacteria</taxon>
        <taxon>Pseudomonadati</taxon>
        <taxon>Pseudomonadota</taxon>
        <taxon>Gammaproteobacteria</taxon>
        <taxon>Enterobacterales</taxon>
        <taxon>Erwiniaceae</taxon>
        <taxon>Pantoea</taxon>
    </lineage>
</organism>
<evidence type="ECO:0000313" key="1">
    <source>
        <dbReference type="EMBL" id="MFH8136059.1"/>
    </source>
</evidence>
<name>A0ABW7Q1D1_9GAMM</name>
<evidence type="ECO:0000313" key="2">
    <source>
        <dbReference type="Proteomes" id="UP001611251"/>
    </source>
</evidence>
<proteinExistence type="predicted"/>
<protein>
    <submittedName>
        <fullName evidence="1">Heme-degrading domain-containing protein</fullName>
    </submittedName>
</protein>
<dbReference type="InterPro" id="IPR038084">
    <property type="entry name" value="PduO/GlcC-like_sf"/>
</dbReference>
<reference evidence="1 2" key="1">
    <citation type="submission" date="2024-08" db="EMBL/GenBank/DDBJ databases">
        <title>Pantoea ronii - a newly identified human opportunistic pathogen.</title>
        <authorList>
            <person name="Keidar-Friedman D."/>
            <person name="Sorek N."/>
            <person name="Leshin-Carmel D."/>
            <person name="Tsur A."/>
            <person name="Amsalem M."/>
            <person name="Tolkach D."/>
            <person name="Brosh-Nissimov T."/>
        </authorList>
    </citation>
    <scope>NUCLEOTIDE SEQUENCE [LARGE SCALE GENOMIC DNA]</scope>
    <source>
        <strain evidence="1 2">AA23256</strain>
    </source>
</reference>